<reference evidence="2" key="1">
    <citation type="submission" date="2017-07" db="EMBL/GenBank/DDBJ databases">
        <title>Taro Niue Genome Assembly and Annotation.</title>
        <authorList>
            <person name="Atibalentja N."/>
            <person name="Keating K."/>
            <person name="Fields C.J."/>
        </authorList>
    </citation>
    <scope>NUCLEOTIDE SEQUENCE</scope>
    <source>
        <strain evidence="2">Niue_2</strain>
        <tissue evidence="2">Leaf</tissue>
    </source>
</reference>
<feature type="region of interest" description="Disordered" evidence="1">
    <location>
        <begin position="1"/>
        <end position="24"/>
    </location>
</feature>
<dbReference type="EMBL" id="NMUH01001110">
    <property type="protein sequence ID" value="MQL89020.1"/>
    <property type="molecule type" value="Genomic_DNA"/>
</dbReference>
<evidence type="ECO:0000313" key="3">
    <source>
        <dbReference type="Proteomes" id="UP000652761"/>
    </source>
</evidence>
<proteinExistence type="predicted"/>
<comment type="caution">
    <text evidence="2">The sequence shown here is derived from an EMBL/GenBank/DDBJ whole genome shotgun (WGS) entry which is preliminary data.</text>
</comment>
<sequence length="83" mass="9212">MDRSEPQDDEQGKGEEEEDGKDGAIAWCSSSVRSSGISFMNYYEPVAYGGRRLHAFTYVWINGLCSRFSDQVYGASGNGDCNR</sequence>
<evidence type="ECO:0000313" key="2">
    <source>
        <dbReference type="EMBL" id="MQL89020.1"/>
    </source>
</evidence>
<organism evidence="2 3">
    <name type="scientific">Colocasia esculenta</name>
    <name type="common">Wild taro</name>
    <name type="synonym">Arum esculentum</name>
    <dbReference type="NCBI Taxonomy" id="4460"/>
    <lineage>
        <taxon>Eukaryota</taxon>
        <taxon>Viridiplantae</taxon>
        <taxon>Streptophyta</taxon>
        <taxon>Embryophyta</taxon>
        <taxon>Tracheophyta</taxon>
        <taxon>Spermatophyta</taxon>
        <taxon>Magnoliopsida</taxon>
        <taxon>Liliopsida</taxon>
        <taxon>Araceae</taxon>
        <taxon>Aroideae</taxon>
        <taxon>Colocasieae</taxon>
        <taxon>Colocasia</taxon>
    </lineage>
</organism>
<gene>
    <name evidence="2" type="ORF">Taro_021595</name>
</gene>
<evidence type="ECO:0000256" key="1">
    <source>
        <dbReference type="SAM" id="MobiDB-lite"/>
    </source>
</evidence>
<dbReference type="Proteomes" id="UP000652761">
    <property type="component" value="Unassembled WGS sequence"/>
</dbReference>
<name>A0A843V5F6_COLES</name>
<protein>
    <submittedName>
        <fullName evidence="2">Uncharacterized protein</fullName>
    </submittedName>
</protein>
<keyword evidence="3" id="KW-1185">Reference proteome</keyword>
<accession>A0A843V5F6</accession>
<dbReference type="AlphaFoldDB" id="A0A843V5F6"/>
<feature type="compositionally biased region" description="Basic and acidic residues" evidence="1">
    <location>
        <begin position="1"/>
        <end position="14"/>
    </location>
</feature>